<evidence type="ECO:0000313" key="7">
    <source>
        <dbReference type="Proteomes" id="UP000789342"/>
    </source>
</evidence>
<dbReference type="GO" id="GO:0015645">
    <property type="term" value="F:fatty acid ligase activity"/>
    <property type="evidence" value="ECO:0007669"/>
    <property type="project" value="TreeGrafter"/>
</dbReference>
<reference evidence="6" key="1">
    <citation type="submission" date="2021-06" db="EMBL/GenBank/DDBJ databases">
        <authorList>
            <person name="Kallberg Y."/>
            <person name="Tangrot J."/>
            <person name="Rosling A."/>
        </authorList>
    </citation>
    <scope>NUCLEOTIDE SEQUENCE</scope>
    <source>
        <strain evidence="6">CL551</strain>
    </source>
</reference>
<dbReference type="Proteomes" id="UP000789342">
    <property type="component" value="Unassembled WGS sequence"/>
</dbReference>
<dbReference type="AlphaFoldDB" id="A0A9N9JQK4"/>
<dbReference type="GO" id="GO:0004321">
    <property type="term" value="F:fatty-acyl-CoA synthase activity"/>
    <property type="evidence" value="ECO:0007669"/>
    <property type="project" value="TreeGrafter"/>
</dbReference>
<dbReference type="InterPro" id="IPR051087">
    <property type="entry name" value="Mitochondrial_ACSM"/>
</dbReference>
<evidence type="ECO:0000256" key="2">
    <source>
        <dbReference type="ARBA" id="ARBA00022598"/>
    </source>
</evidence>
<keyword evidence="2" id="KW-0436">Ligase</keyword>
<dbReference type="Pfam" id="PF13193">
    <property type="entry name" value="AMP-binding_C"/>
    <property type="match status" value="1"/>
</dbReference>
<organism evidence="6 7">
    <name type="scientific">Acaulospora morrowiae</name>
    <dbReference type="NCBI Taxonomy" id="94023"/>
    <lineage>
        <taxon>Eukaryota</taxon>
        <taxon>Fungi</taxon>
        <taxon>Fungi incertae sedis</taxon>
        <taxon>Mucoromycota</taxon>
        <taxon>Glomeromycotina</taxon>
        <taxon>Glomeromycetes</taxon>
        <taxon>Diversisporales</taxon>
        <taxon>Acaulosporaceae</taxon>
        <taxon>Acaulospora</taxon>
    </lineage>
</organism>
<gene>
    <name evidence="6" type="ORF">AMORRO_LOCUS18273</name>
</gene>
<feature type="non-terminal residue" evidence="6">
    <location>
        <position position="1"/>
    </location>
</feature>
<dbReference type="PANTHER" id="PTHR43605:SF10">
    <property type="entry name" value="ACYL-COA SYNTHETASE MEDIUM CHAIN FAMILY MEMBER 3"/>
    <property type="match status" value="1"/>
</dbReference>
<dbReference type="EMBL" id="CAJVPV010063150">
    <property type="protein sequence ID" value="CAG8792610.1"/>
    <property type="molecule type" value="Genomic_DNA"/>
</dbReference>
<comment type="caution">
    <text evidence="6">The sequence shown here is derived from an EMBL/GenBank/DDBJ whole genome shotgun (WGS) entry which is preliminary data.</text>
</comment>
<evidence type="ECO:0000256" key="1">
    <source>
        <dbReference type="ARBA" id="ARBA00006432"/>
    </source>
</evidence>
<keyword evidence="7" id="KW-1185">Reference proteome</keyword>
<protein>
    <submittedName>
        <fullName evidence="6">13654_t:CDS:1</fullName>
    </submittedName>
</protein>
<comment type="similarity">
    <text evidence="1">Belongs to the ATP-dependent AMP-binding enzyme family.</text>
</comment>
<keyword evidence="3" id="KW-0547">Nucleotide-binding</keyword>
<feature type="domain" description="AMP-binding enzyme C-terminal" evidence="5">
    <location>
        <begin position="3"/>
        <end position="56"/>
    </location>
</feature>
<keyword evidence="4" id="KW-0067">ATP-binding</keyword>
<dbReference type="InterPro" id="IPR045851">
    <property type="entry name" value="AMP-bd_C_sf"/>
</dbReference>
<evidence type="ECO:0000256" key="3">
    <source>
        <dbReference type="ARBA" id="ARBA00022741"/>
    </source>
</evidence>
<accession>A0A9N9JQK4</accession>
<dbReference type="InterPro" id="IPR025110">
    <property type="entry name" value="AMP-bd_C"/>
</dbReference>
<dbReference type="GO" id="GO:0005524">
    <property type="term" value="F:ATP binding"/>
    <property type="evidence" value="ECO:0007669"/>
    <property type="project" value="UniProtKB-KW"/>
</dbReference>
<dbReference type="SUPFAM" id="SSF56801">
    <property type="entry name" value="Acetyl-CoA synthetase-like"/>
    <property type="match status" value="1"/>
</dbReference>
<sequence length="68" mass="7962">DATEYPLAYIKLQTGYEQSPEIFREIMDYVANKVAPYKRLRDVLYIDQIPKSASGKILRRILREKAKS</sequence>
<dbReference type="OrthoDB" id="2441275at2759"/>
<feature type="non-terminal residue" evidence="6">
    <location>
        <position position="68"/>
    </location>
</feature>
<dbReference type="GO" id="GO:0006633">
    <property type="term" value="P:fatty acid biosynthetic process"/>
    <property type="evidence" value="ECO:0007669"/>
    <property type="project" value="TreeGrafter"/>
</dbReference>
<proteinExistence type="inferred from homology"/>
<evidence type="ECO:0000313" key="6">
    <source>
        <dbReference type="EMBL" id="CAG8792610.1"/>
    </source>
</evidence>
<name>A0A9N9JQK4_9GLOM</name>
<evidence type="ECO:0000256" key="4">
    <source>
        <dbReference type="ARBA" id="ARBA00022840"/>
    </source>
</evidence>
<evidence type="ECO:0000259" key="5">
    <source>
        <dbReference type="Pfam" id="PF13193"/>
    </source>
</evidence>
<dbReference type="GO" id="GO:0006637">
    <property type="term" value="P:acyl-CoA metabolic process"/>
    <property type="evidence" value="ECO:0007669"/>
    <property type="project" value="TreeGrafter"/>
</dbReference>
<dbReference type="Gene3D" id="3.30.300.30">
    <property type="match status" value="1"/>
</dbReference>
<dbReference type="PANTHER" id="PTHR43605">
    <property type="entry name" value="ACYL-COENZYME A SYNTHETASE"/>
    <property type="match status" value="1"/>
</dbReference>